<evidence type="ECO:0000313" key="2">
    <source>
        <dbReference type="Proteomes" id="UP000464468"/>
    </source>
</evidence>
<proteinExistence type="predicted"/>
<geneLocation type="plasmid" evidence="2">
    <name>pc33</name>
</geneLocation>
<accession>A0A7Z2NY91</accession>
<name>A0A7Z2NY91_9SPHN</name>
<gene>
    <name evidence="1" type="ORF">GVO57_14135</name>
</gene>
<evidence type="ECO:0000313" key="1">
    <source>
        <dbReference type="EMBL" id="QHL92028.1"/>
    </source>
</evidence>
<dbReference type="Proteomes" id="UP000464468">
    <property type="component" value="Plasmid pC33"/>
</dbReference>
<dbReference type="KEGG" id="schy:GVO57_14135"/>
<dbReference type="AlphaFoldDB" id="A0A7Z2NY91"/>
<protein>
    <recommendedName>
        <fullName evidence="3">Integrase</fullName>
    </recommendedName>
</protein>
<evidence type="ECO:0008006" key="3">
    <source>
        <dbReference type="Google" id="ProtNLM"/>
    </source>
</evidence>
<reference evidence="1 2" key="1">
    <citation type="submission" date="2020-01" db="EMBL/GenBank/DDBJ databases">
        <title>Sphingomonas sp. C33 whole genome sequece.</title>
        <authorList>
            <person name="Park C."/>
        </authorList>
    </citation>
    <scope>NUCLEOTIDE SEQUENCE [LARGE SCALE GENOMIC DNA]</scope>
    <source>
        <strain evidence="1 2">C33</strain>
        <plasmid evidence="2">pc33</plasmid>
    </source>
</reference>
<dbReference type="EMBL" id="CP047896">
    <property type="protein sequence ID" value="QHL92028.1"/>
    <property type="molecule type" value="Genomic_DNA"/>
</dbReference>
<sequence>MPLGKRVMAQLRAYHVHVKARDERKLDAESLKDRAAVLAYLREVPGLSWDLPWNFPRHYLRSALVGRTSVEVINAYMGHWETGSEPWWNGSCLDPVAYAHEARAAIDAIFPESDWPVLAGFR</sequence>
<keyword evidence="1" id="KW-0614">Plasmid</keyword>
<organism evidence="1 2">
    <name type="scientific">Sphingomonas changnyeongensis</name>
    <dbReference type="NCBI Taxonomy" id="2698679"/>
    <lineage>
        <taxon>Bacteria</taxon>
        <taxon>Pseudomonadati</taxon>
        <taxon>Pseudomonadota</taxon>
        <taxon>Alphaproteobacteria</taxon>
        <taxon>Sphingomonadales</taxon>
        <taxon>Sphingomonadaceae</taxon>
        <taxon>Sphingomonas</taxon>
    </lineage>
</organism>
<keyword evidence="2" id="KW-1185">Reference proteome</keyword>